<evidence type="ECO:0008006" key="5">
    <source>
        <dbReference type="Google" id="ProtNLM"/>
    </source>
</evidence>
<dbReference type="Pfam" id="PF14079">
    <property type="entry name" value="DUF4260"/>
    <property type="match status" value="1"/>
</dbReference>
<name>A0ABQ3UXN8_9CHLR</name>
<feature type="transmembrane region" description="Helical" evidence="2">
    <location>
        <begin position="30"/>
        <end position="48"/>
    </location>
</feature>
<accession>A0ABQ3UXN8</accession>
<dbReference type="InterPro" id="IPR025356">
    <property type="entry name" value="DUF4260"/>
</dbReference>
<keyword evidence="2" id="KW-0812">Transmembrane</keyword>
<feature type="transmembrane region" description="Helical" evidence="2">
    <location>
        <begin position="54"/>
        <end position="72"/>
    </location>
</feature>
<evidence type="ECO:0000256" key="1">
    <source>
        <dbReference type="SAM" id="MobiDB-lite"/>
    </source>
</evidence>
<keyword evidence="2" id="KW-0472">Membrane</keyword>
<proteinExistence type="predicted"/>
<organism evidence="3 4">
    <name type="scientific">Ktedonobacter robiniae</name>
    <dbReference type="NCBI Taxonomy" id="2778365"/>
    <lineage>
        <taxon>Bacteria</taxon>
        <taxon>Bacillati</taxon>
        <taxon>Chloroflexota</taxon>
        <taxon>Ktedonobacteria</taxon>
        <taxon>Ktedonobacterales</taxon>
        <taxon>Ktedonobacteraceae</taxon>
        <taxon>Ktedonobacter</taxon>
    </lineage>
</organism>
<evidence type="ECO:0000313" key="3">
    <source>
        <dbReference type="EMBL" id="GHO57450.1"/>
    </source>
</evidence>
<keyword evidence="2" id="KW-1133">Transmembrane helix</keyword>
<keyword evidence="4" id="KW-1185">Reference proteome</keyword>
<protein>
    <recommendedName>
        <fullName evidence="5">DUF4260 domain-containing protein</fullName>
    </recommendedName>
</protein>
<sequence length="141" mass="15591">MEETLNVQTQENGQQGKTKTNSLDLLSPRVLLHLEGAIVLLASLVLYTLHGGNWWLFGLLLLTPDLSALGYLAENRLGARCYNLMHTYLLPGVLAAYGLLGGKELAFLLALIWFAHIGLDRALGFGLKYMTEFKDTHLAHV</sequence>
<evidence type="ECO:0000256" key="2">
    <source>
        <dbReference type="SAM" id="Phobius"/>
    </source>
</evidence>
<comment type="caution">
    <text evidence="3">The sequence shown here is derived from an EMBL/GenBank/DDBJ whole genome shotgun (WGS) entry which is preliminary data.</text>
</comment>
<reference evidence="3 4" key="1">
    <citation type="journal article" date="2021" name="Int. J. Syst. Evol. Microbiol.">
        <title>Reticulibacter mediterranei gen. nov., sp. nov., within the new family Reticulibacteraceae fam. nov., and Ktedonospora formicarum gen. nov., sp. nov., Ktedonobacter robiniae sp. nov., Dictyobacter formicarum sp. nov. and Dictyobacter arantiisoli sp. nov., belonging to the class Ktedonobacteria.</title>
        <authorList>
            <person name="Yabe S."/>
            <person name="Zheng Y."/>
            <person name="Wang C.M."/>
            <person name="Sakai Y."/>
            <person name="Abe K."/>
            <person name="Yokota A."/>
            <person name="Donadio S."/>
            <person name="Cavaletti L."/>
            <person name="Monciardini P."/>
        </authorList>
    </citation>
    <scope>NUCLEOTIDE SEQUENCE [LARGE SCALE GENOMIC DNA]</scope>
    <source>
        <strain evidence="3 4">SOSP1-30</strain>
    </source>
</reference>
<dbReference type="EMBL" id="BNJG01000002">
    <property type="protein sequence ID" value="GHO57450.1"/>
    <property type="molecule type" value="Genomic_DNA"/>
</dbReference>
<evidence type="ECO:0000313" key="4">
    <source>
        <dbReference type="Proteomes" id="UP000654345"/>
    </source>
</evidence>
<dbReference type="RefSeq" id="WP_201373858.1">
    <property type="nucleotide sequence ID" value="NZ_BNJG01000002.1"/>
</dbReference>
<dbReference type="Proteomes" id="UP000654345">
    <property type="component" value="Unassembled WGS sequence"/>
</dbReference>
<feature type="region of interest" description="Disordered" evidence="1">
    <location>
        <begin position="1"/>
        <end position="20"/>
    </location>
</feature>
<gene>
    <name evidence="3" type="ORF">KSB_59250</name>
</gene>